<dbReference type="InterPro" id="IPR036866">
    <property type="entry name" value="RibonucZ/Hydroxyglut_hydro"/>
</dbReference>
<evidence type="ECO:0000313" key="3">
    <source>
        <dbReference type="Proteomes" id="UP000293162"/>
    </source>
</evidence>
<feature type="domain" description="Metallo-beta-lactamase" evidence="1">
    <location>
        <begin position="28"/>
        <end position="199"/>
    </location>
</feature>
<proteinExistence type="predicted"/>
<accession>A0A4V1ZDV1</accession>
<evidence type="ECO:0000259" key="1">
    <source>
        <dbReference type="SMART" id="SM00849"/>
    </source>
</evidence>
<keyword evidence="2" id="KW-0378">Hydrolase</keyword>
<dbReference type="RefSeq" id="WP_130019222.1">
    <property type="nucleotide sequence ID" value="NZ_SEWF01000002.1"/>
</dbReference>
<keyword evidence="3" id="KW-1185">Reference proteome</keyword>
<dbReference type="Pfam" id="PF00753">
    <property type="entry name" value="Lactamase_B"/>
    <property type="match status" value="1"/>
</dbReference>
<comment type="caution">
    <text evidence="2">The sequence shown here is derived from an EMBL/GenBank/DDBJ whole genome shotgun (WGS) entry which is preliminary data.</text>
</comment>
<organism evidence="2 3">
    <name type="scientific">Emticicia agri</name>
    <dbReference type="NCBI Taxonomy" id="2492393"/>
    <lineage>
        <taxon>Bacteria</taxon>
        <taxon>Pseudomonadati</taxon>
        <taxon>Bacteroidota</taxon>
        <taxon>Cytophagia</taxon>
        <taxon>Cytophagales</taxon>
        <taxon>Leadbetterellaceae</taxon>
        <taxon>Emticicia</taxon>
    </lineage>
</organism>
<dbReference type="SMART" id="SM00849">
    <property type="entry name" value="Lactamase_B"/>
    <property type="match status" value="1"/>
</dbReference>
<protein>
    <submittedName>
        <fullName evidence="2">MBL fold metallo-hydrolase</fullName>
    </submittedName>
</protein>
<dbReference type="GO" id="GO:0016787">
    <property type="term" value="F:hydrolase activity"/>
    <property type="evidence" value="ECO:0007669"/>
    <property type="project" value="UniProtKB-KW"/>
</dbReference>
<evidence type="ECO:0000313" key="2">
    <source>
        <dbReference type="EMBL" id="RYU97440.1"/>
    </source>
</evidence>
<dbReference type="AlphaFoldDB" id="A0A4V1ZDV1"/>
<sequence>MQYLTYRKFADIELFKFGYAPIGKPWFNVYCFILDNVLIDTAQAHCEEKVRATFQHKNIEKILLTHFHEDHSGNVAALAHGHQAEVFAHPFTQEKVKQGFDLYLYEKVLFGQVKPYTKPIYDFPVIIETPHHKLLPIYTPGHSDDHTVFLEPDKGWLFSGDLFVGIKIRIFRKGEKFWQQVESFKKVLQYDFDVLFCGHHPRLKDGKQQMQAKLQYFEDFGGNVRNLHQKGLLVKEIIKAMKLRENHLVRILVSNDVSVRYMVEAALTIE</sequence>
<dbReference type="Proteomes" id="UP000293162">
    <property type="component" value="Unassembled WGS sequence"/>
</dbReference>
<gene>
    <name evidence="2" type="ORF">EWM59_01765</name>
</gene>
<name>A0A4V1ZDV1_9BACT</name>
<dbReference type="OrthoDB" id="9802248at2"/>
<dbReference type="InterPro" id="IPR001279">
    <property type="entry name" value="Metallo-B-lactamas"/>
</dbReference>
<reference evidence="2 3" key="1">
    <citation type="submission" date="2019-02" db="EMBL/GenBank/DDBJ databases">
        <title>Bacterial novel species Emticicia sp. 17J42-9 isolated from soil.</title>
        <authorList>
            <person name="Jung H.-Y."/>
        </authorList>
    </citation>
    <scope>NUCLEOTIDE SEQUENCE [LARGE SCALE GENOMIC DNA]</scope>
    <source>
        <strain evidence="2 3">17J42-9</strain>
    </source>
</reference>
<dbReference type="SUPFAM" id="SSF56281">
    <property type="entry name" value="Metallo-hydrolase/oxidoreductase"/>
    <property type="match status" value="1"/>
</dbReference>
<dbReference type="PANTHER" id="PTHR23131">
    <property type="entry name" value="ENDORIBONUCLEASE LACTB2"/>
    <property type="match status" value="1"/>
</dbReference>
<dbReference type="InterPro" id="IPR050662">
    <property type="entry name" value="Sec-metab_biosynth-thioest"/>
</dbReference>
<dbReference type="EMBL" id="SEWF01000002">
    <property type="protein sequence ID" value="RYU97440.1"/>
    <property type="molecule type" value="Genomic_DNA"/>
</dbReference>
<dbReference type="Gene3D" id="3.60.15.10">
    <property type="entry name" value="Ribonuclease Z/Hydroxyacylglutathione hydrolase-like"/>
    <property type="match status" value="1"/>
</dbReference>